<name>A0A061RDL0_9CHLO</name>
<dbReference type="PANTHER" id="PTHR13624">
    <property type="entry name" value="RE42071P"/>
    <property type="match status" value="1"/>
</dbReference>
<dbReference type="PANTHER" id="PTHR13624:SF6">
    <property type="entry name" value="EMEI"/>
    <property type="match status" value="1"/>
</dbReference>
<evidence type="ECO:0000256" key="5">
    <source>
        <dbReference type="ARBA" id="ARBA00023136"/>
    </source>
</evidence>
<dbReference type="GO" id="GO:0016020">
    <property type="term" value="C:membrane"/>
    <property type="evidence" value="ECO:0007669"/>
    <property type="project" value="UniProtKB-SubCell"/>
</dbReference>
<feature type="transmembrane region" description="Helical" evidence="7">
    <location>
        <begin position="69"/>
        <end position="86"/>
    </location>
</feature>
<evidence type="ECO:0000256" key="6">
    <source>
        <dbReference type="ARBA" id="ARBA00023180"/>
    </source>
</evidence>
<dbReference type="EMBL" id="GBEZ01017452">
    <property type="protein sequence ID" value="JAC68879.1"/>
    <property type="molecule type" value="Transcribed_RNA"/>
</dbReference>
<feature type="transmembrane region" description="Helical" evidence="7">
    <location>
        <begin position="98"/>
        <end position="121"/>
    </location>
</feature>
<evidence type="ECO:0000256" key="1">
    <source>
        <dbReference type="ARBA" id="ARBA00004141"/>
    </source>
</evidence>
<accession>A0A061RDL0</accession>
<feature type="non-terminal residue" evidence="8">
    <location>
        <position position="1"/>
    </location>
</feature>
<evidence type="ECO:0000256" key="2">
    <source>
        <dbReference type="ARBA" id="ARBA00009706"/>
    </source>
</evidence>
<keyword evidence="3 7" id="KW-0812">Transmembrane</keyword>
<dbReference type="Pfam" id="PF10268">
    <property type="entry name" value="Tmemb_161AB"/>
    <property type="match status" value="1"/>
</dbReference>
<feature type="transmembrane region" description="Helical" evidence="7">
    <location>
        <begin position="43"/>
        <end position="63"/>
    </location>
</feature>
<sequence>SEKEDDQFEQHQKSLGAASFLSVTQLPVSVIESTAYFANWDSLYFTLLPVLNFLLGEAGAAAGLPSNNFVLPMAFMAFFYILFTLTTTEIFSKDVPRIMITGNIITGTANFVASLAVLTFAPTQVLDFSLEETSKQLMPTLIRFLQSKNPNIQAPDGGPMDPLVPSIVLSAIAAFQGMLLFGPAHRFARLYHKAVSPVPHWGQDYMSFSLGDHLQLVLPAAVLVAWIRPLTDVWELSEGTLAYAKPAVLMLCGAVSIAGLRPLVQSYLNLALQYWYDLKHGHKPSDRGQDSHGRSTAAIMRIRIQHNQSLVVKVAIQLFSLATLLLSYAAMLFAGTLRSPPPEETMVVPTAWATLAGFLGWWACLCWFVYVALGLIMHRTGIIT</sequence>
<feature type="transmembrane region" description="Helical" evidence="7">
    <location>
        <begin position="351"/>
        <end position="376"/>
    </location>
</feature>
<gene>
    <name evidence="8" type="ORF">TSPGSL018_7702</name>
</gene>
<feature type="transmembrane region" description="Helical" evidence="7">
    <location>
        <begin position="310"/>
        <end position="331"/>
    </location>
</feature>
<feature type="transmembrane region" description="Helical" evidence="7">
    <location>
        <begin position="163"/>
        <end position="184"/>
    </location>
</feature>
<organism evidence="8">
    <name type="scientific">Tetraselmis sp. GSL018</name>
    <dbReference type="NCBI Taxonomy" id="582737"/>
    <lineage>
        <taxon>Eukaryota</taxon>
        <taxon>Viridiplantae</taxon>
        <taxon>Chlorophyta</taxon>
        <taxon>core chlorophytes</taxon>
        <taxon>Chlorodendrophyceae</taxon>
        <taxon>Chlorodendrales</taxon>
        <taxon>Chlorodendraceae</taxon>
        <taxon>Tetraselmis</taxon>
    </lineage>
</organism>
<evidence type="ECO:0000313" key="8">
    <source>
        <dbReference type="EMBL" id="JAC68879.1"/>
    </source>
</evidence>
<feature type="transmembrane region" description="Helical" evidence="7">
    <location>
        <begin position="247"/>
        <end position="264"/>
    </location>
</feature>
<dbReference type="AlphaFoldDB" id="A0A061RDL0"/>
<evidence type="ECO:0000256" key="3">
    <source>
        <dbReference type="ARBA" id="ARBA00022692"/>
    </source>
</evidence>
<protein>
    <submittedName>
        <fullName evidence="8">Uncharacterized protein</fullName>
    </submittedName>
</protein>
<evidence type="ECO:0000256" key="4">
    <source>
        <dbReference type="ARBA" id="ARBA00022989"/>
    </source>
</evidence>
<evidence type="ECO:0000256" key="7">
    <source>
        <dbReference type="SAM" id="Phobius"/>
    </source>
</evidence>
<comment type="similarity">
    <text evidence="2">Belongs to the TMEM161 family.</text>
</comment>
<reference evidence="8" key="1">
    <citation type="submission" date="2014-05" db="EMBL/GenBank/DDBJ databases">
        <title>The transcriptome of the halophilic microalga Tetraselmis sp. GSL018 isolated from the Great Salt Lake, Utah.</title>
        <authorList>
            <person name="Jinkerson R.E."/>
            <person name="D'Adamo S."/>
            <person name="Posewitz M.C."/>
        </authorList>
    </citation>
    <scope>NUCLEOTIDE SEQUENCE</scope>
    <source>
        <strain evidence="8">GSL018</strain>
    </source>
</reference>
<dbReference type="InterPro" id="IPR019395">
    <property type="entry name" value="Transmembrane_161A/B"/>
</dbReference>
<comment type="subcellular location">
    <subcellularLocation>
        <location evidence="1">Membrane</location>
        <topology evidence="1">Multi-pass membrane protein</topology>
    </subcellularLocation>
</comment>
<keyword evidence="4 7" id="KW-1133">Transmembrane helix</keyword>
<feature type="transmembrane region" description="Helical" evidence="7">
    <location>
        <begin position="205"/>
        <end position="227"/>
    </location>
</feature>
<keyword evidence="5 7" id="KW-0472">Membrane</keyword>
<proteinExistence type="inferred from homology"/>
<keyword evidence="6" id="KW-0325">Glycoprotein</keyword>